<name>A0ABN9MMM2_9NEOB</name>
<organism evidence="3 4">
    <name type="scientific">Ranitomeya imitator</name>
    <name type="common">mimic poison frog</name>
    <dbReference type="NCBI Taxonomy" id="111125"/>
    <lineage>
        <taxon>Eukaryota</taxon>
        <taxon>Metazoa</taxon>
        <taxon>Chordata</taxon>
        <taxon>Craniata</taxon>
        <taxon>Vertebrata</taxon>
        <taxon>Euteleostomi</taxon>
        <taxon>Amphibia</taxon>
        <taxon>Batrachia</taxon>
        <taxon>Anura</taxon>
        <taxon>Neobatrachia</taxon>
        <taxon>Hyloidea</taxon>
        <taxon>Dendrobatidae</taxon>
        <taxon>Dendrobatinae</taxon>
        <taxon>Ranitomeya</taxon>
    </lineage>
</organism>
<proteinExistence type="predicted"/>
<gene>
    <name evidence="3" type="ORF">RIMI_LOCUS22679115</name>
</gene>
<dbReference type="PANTHER" id="PTHR46613">
    <property type="entry name" value="RADIAL SPOKE HEAD 10 HOMOLOG B-RELATED"/>
    <property type="match status" value="1"/>
</dbReference>
<keyword evidence="2" id="KW-0966">Cell projection</keyword>
<dbReference type="EMBL" id="CAUEEQ010078791">
    <property type="protein sequence ID" value="CAJ0967991.1"/>
    <property type="molecule type" value="Genomic_DNA"/>
</dbReference>
<sequence length="176" mass="20112">MNILGTLSAVHAMDKAGTTMQMEPCTTDSGETTKKHGPGKFIFKNGRIYIGEFVEDQIAEHPNFQYDRVNTPDLSGIRTRSPICGGSYIELDIASLLNTVPEDDRSEEQKQVEYGILRNLSMLRKTYKNYSSLGNDNCFDNAFLMTRLQFWRFLKDCRFHHYGLTLCDMDRILAGH</sequence>
<dbReference type="Proteomes" id="UP001176940">
    <property type="component" value="Unassembled WGS sequence"/>
</dbReference>
<evidence type="ECO:0000256" key="1">
    <source>
        <dbReference type="ARBA" id="ARBA00004316"/>
    </source>
</evidence>
<evidence type="ECO:0000313" key="4">
    <source>
        <dbReference type="Proteomes" id="UP001176940"/>
    </source>
</evidence>
<comment type="subcellular location">
    <subcellularLocation>
        <location evidence="1">Cell projection</location>
    </subcellularLocation>
</comment>
<keyword evidence="4" id="KW-1185">Reference proteome</keyword>
<evidence type="ECO:0000313" key="3">
    <source>
        <dbReference type="EMBL" id="CAJ0967991.1"/>
    </source>
</evidence>
<dbReference type="PANTHER" id="PTHR46613:SF1">
    <property type="entry name" value="RADIAL SPOKE HEAD 10 HOMOLOG B-RELATED"/>
    <property type="match status" value="1"/>
</dbReference>
<accession>A0ABN9MMM2</accession>
<reference evidence="3" key="1">
    <citation type="submission" date="2023-07" db="EMBL/GenBank/DDBJ databases">
        <authorList>
            <person name="Stuckert A."/>
        </authorList>
    </citation>
    <scope>NUCLEOTIDE SEQUENCE</scope>
</reference>
<comment type="caution">
    <text evidence="3">The sequence shown here is derived from an EMBL/GenBank/DDBJ whole genome shotgun (WGS) entry which is preliminary data.</text>
</comment>
<evidence type="ECO:0000256" key="2">
    <source>
        <dbReference type="ARBA" id="ARBA00023273"/>
    </source>
</evidence>
<protein>
    <submittedName>
        <fullName evidence="3">Uncharacterized protein</fullName>
    </submittedName>
</protein>